<evidence type="ECO:0000313" key="3">
    <source>
        <dbReference type="Proteomes" id="UP000557688"/>
    </source>
</evidence>
<gene>
    <name evidence="1" type="ORF">FHR90_002845</name>
    <name evidence="2" type="ORF">HUK83_00610</name>
</gene>
<sequence>MTEGFGSYGRGDIIRDEAVIDAILKGANRTRTVVVALPGADAGGQG</sequence>
<dbReference type="EMBL" id="JACHXV010000015">
    <property type="protein sequence ID" value="MBB3174998.1"/>
    <property type="molecule type" value="Genomic_DNA"/>
</dbReference>
<accession>A0A839UXC3</accession>
<comment type="caution">
    <text evidence="1">The sequence shown here is derived from an EMBL/GenBank/DDBJ whole genome shotgun (WGS) entry which is preliminary data.</text>
</comment>
<evidence type="ECO:0000313" key="4">
    <source>
        <dbReference type="Proteomes" id="UP000565205"/>
    </source>
</evidence>
<proteinExistence type="predicted"/>
<name>A0A839UXC3_9PROT</name>
<dbReference type="RefSeq" id="WP_176621604.1">
    <property type="nucleotide sequence ID" value="NZ_JABXXQ010000003.1"/>
</dbReference>
<reference evidence="1 3" key="2">
    <citation type="submission" date="2020-08" db="EMBL/GenBank/DDBJ databases">
        <title>Genomic Encyclopedia of Type Strains, Phase III (KMG-III): the genomes of soil and plant-associated and newly described type strains.</title>
        <authorList>
            <person name="Whitman W."/>
        </authorList>
    </citation>
    <scope>NUCLEOTIDE SEQUENCE [LARGE SCALE GENOMIC DNA]</scope>
    <source>
        <strain evidence="1 3">CECT 8088</strain>
    </source>
</reference>
<protein>
    <submittedName>
        <fullName evidence="1">Uncharacterized protein</fullName>
    </submittedName>
</protein>
<dbReference type="Proteomes" id="UP000565205">
    <property type="component" value="Unassembled WGS sequence"/>
</dbReference>
<evidence type="ECO:0000313" key="2">
    <source>
        <dbReference type="EMBL" id="NVN28848.1"/>
    </source>
</evidence>
<dbReference type="Proteomes" id="UP000557688">
    <property type="component" value="Unassembled WGS sequence"/>
</dbReference>
<dbReference type="EMBL" id="JABXXQ010000003">
    <property type="protein sequence ID" value="NVN28848.1"/>
    <property type="molecule type" value="Genomic_DNA"/>
</dbReference>
<organism evidence="1 3">
    <name type="scientific">Endobacter medicaginis</name>
    <dbReference type="NCBI Taxonomy" id="1181271"/>
    <lineage>
        <taxon>Bacteria</taxon>
        <taxon>Pseudomonadati</taxon>
        <taxon>Pseudomonadota</taxon>
        <taxon>Alphaproteobacteria</taxon>
        <taxon>Acetobacterales</taxon>
        <taxon>Acetobacteraceae</taxon>
        <taxon>Endobacter</taxon>
    </lineage>
</organism>
<evidence type="ECO:0000313" key="1">
    <source>
        <dbReference type="EMBL" id="MBB3174998.1"/>
    </source>
</evidence>
<dbReference type="AlphaFoldDB" id="A0A839UXC3"/>
<reference evidence="2 4" key="1">
    <citation type="submission" date="2020-06" db="EMBL/GenBank/DDBJ databases">
        <title>Description of novel acetic acid bacteria.</title>
        <authorList>
            <person name="Sombolestani A."/>
        </authorList>
    </citation>
    <scope>NUCLEOTIDE SEQUENCE [LARGE SCALE GENOMIC DNA]</scope>
    <source>
        <strain evidence="2 4">LMG 26838</strain>
    </source>
</reference>
<keyword evidence="3" id="KW-1185">Reference proteome</keyword>